<feature type="domain" description="Schlafen AlbA-2" evidence="1">
    <location>
        <begin position="4"/>
        <end position="120"/>
    </location>
</feature>
<sequence length="436" mass="49574">MLFENKVIEFKREYVDDIKKTVIAFANTNGGDIYIGMEDDGMPVGVEDLDGTMLKVTNAVRDSIHPDVTMFVSCEVERIGAADLVVVRVQKGTACPYYLAGKGIRPEGVFVRQGASTVPASEQAILKMIKETDGERYERCRSLNQDLTFKKTKEVFEENHLEFGVSQMRTLHLLNEAGLYSNLGLLLSDQCKHSIKLAVFEGTSKTTFKDRREFSGALFSQLEETFDYIDRYNRVRSEIYGLKRVDIRDYPVEALREALLNAIVHRDYGFSGSTLISIFDDRIEIVTLGGLVKGISKEDIDLGVSILRNQYLGDIFYRLHFIEAYGTGMPKIRECYMDYEVKPKIEISDNAFKITLPNINIPAEQPVIQPLEREILTEREQEVVALFEENDLIIRKDVESALHVSQPMAVKLLRQLTDKGVIERLGGSKNIRYRLK</sequence>
<keyword evidence="3" id="KW-1185">Reference proteome</keyword>
<accession>G5ILS1</accession>
<dbReference type="Proteomes" id="UP000005384">
    <property type="component" value="Unassembled WGS sequence"/>
</dbReference>
<dbReference type="Gene3D" id="3.30.950.30">
    <property type="entry name" value="Schlafen, AAA domain"/>
    <property type="match status" value="1"/>
</dbReference>
<dbReference type="OrthoDB" id="34589at2"/>
<dbReference type="EMBL" id="ADLN01000120">
    <property type="protein sequence ID" value="EHI57340.1"/>
    <property type="molecule type" value="Genomic_DNA"/>
</dbReference>
<dbReference type="PANTHER" id="PTHR30595:SF6">
    <property type="entry name" value="SCHLAFEN ALBA-2 DOMAIN-CONTAINING PROTEIN"/>
    <property type="match status" value="1"/>
</dbReference>
<dbReference type="PANTHER" id="PTHR30595">
    <property type="entry name" value="GLPR-RELATED TRANSCRIPTIONAL REPRESSOR"/>
    <property type="match status" value="1"/>
</dbReference>
<dbReference type="InterPro" id="IPR036390">
    <property type="entry name" value="WH_DNA-bd_sf"/>
</dbReference>
<comment type="caution">
    <text evidence="2">The sequence shown here is derived from an EMBL/GenBank/DDBJ whole genome shotgun (WGS) entry which is preliminary data.</text>
</comment>
<dbReference type="RefSeq" id="WP_006782437.1">
    <property type="nucleotide sequence ID" value="NZ_CP040506.1"/>
</dbReference>
<organism evidence="2 3">
    <name type="scientific">Hungatella hathewayi WAL-18680</name>
    <dbReference type="NCBI Taxonomy" id="742737"/>
    <lineage>
        <taxon>Bacteria</taxon>
        <taxon>Bacillati</taxon>
        <taxon>Bacillota</taxon>
        <taxon>Clostridia</taxon>
        <taxon>Lachnospirales</taxon>
        <taxon>Lachnospiraceae</taxon>
        <taxon>Hungatella</taxon>
    </lineage>
</organism>
<dbReference type="InterPro" id="IPR007421">
    <property type="entry name" value="Schlafen_AlbA_2_dom"/>
</dbReference>
<dbReference type="PATRIC" id="fig|742737.3.peg.4434"/>
<name>G5ILS1_9FIRM</name>
<protein>
    <recommendedName>
        <fullName evidence="1">Schlafen AlbA-2 domain-containing protein</fullName>
    </recommendedName>
</protein>
<dbReference type="InterPro" id="IPR038475">
    <property type="entry name" value="RecG_C_sf"/>
</dbReference>
<dbReference type="Pfam" id="PF04326">
    <property type="entry name" value="SLFN_AlbA_2"/>
    <property type="match status" value="1"/>
</dbReference>
<proteinExistence type="predicted"/>
<dbReference type="AlphaFoldDB" id="G5ILS1"/>
<dbReference type="InterPro" id="IPR036388">
    <property type="entry name" value="WH-like_DNA-bd_sf"/>
</dbReference>
<dbReference type="HOGENOM" id="CLU_024970_1_1_9"/>
<dbReference type="InterPro" id="IPR038461">
    <property type="entry name" value="Schlafen_AlbA_2_dom_sf"/>
</dbReference>
<dbReference type="Gene3D" id="3.30.565.60">
    <property type="match status" value="1"/>
</dbReference>
<evidence type="ECO:0000313" key="3">
    <source>
        <dbReference type="Proteomes" id="UP000005384"/>
    </source>
</evidence>
<gene>
    <name evidence="2" type="ORF">HMPREF9473_04449</name>
</gene>
<dbReference type="Gene3D" id="1.10.10.10">
    <property type="entry name" value="Winged helix-like DNA-binding domain superfamily/Winged helix DNA-binding domain"/>
    <property type="match status" value="1"/>
</dbReference>
<dbReference type="SUPFAM" id="SSF46785">
    <property type="entry name" value="Winged helix' DNA-binding domain"/>
    <property type="match status" value="1"/>
</dbReference>
<evidence type="ECO:0000313" key="2">
    <source>
        <dbReference type="EMBL" id="EHI57340.1"/>
    </source>
</evidence>
<reference evidence="2 3" key="1">
    <citation type="submission" date="2011-08" db="EMBL/GenBank/DDBJ databases">
        <title>The Genome Sequence of Clostridium hathewayi WAL-18680.</title>
        <authorList>
            <consortium name="The Broad Institute Genome Sequencing Platform"/>
            <person name="Earl A."/>
            <person name="Ward D."/>
            <person name="Feldgarden M."/>
            <person name="Gevers D."/>
            <person name="Finegold S.M."/>
            <person name="Summanen P.H."/>
            <person name="Molitoris D.R."/>
            <person name="Song M."/>
            <person name="Daigneault M."/>
            <person name="Allen-Vercoe E."/>
            <person name="Young S.K."/>
            <person name="Zeng Q."/>
            <person name="Gargeya S."/>
            <person name="Fitzgerald M."/>
            <person name="Haas B."/>
            <person name="Abouelleil A."/>
            <person name="Alvarado L."/>
            <person name="Arachchi H.M."/>
            <person name="Berlin A."/>
            <person name="Brown A."/>
            <person name="Chapman S.B."/>
            <person name="Chen Z."/>
            <person name="Dunbar C."/>
            <person name="Freedman E."/>
            <person name="Gearin G."/>
            <person name="Gellesch M."/>
            <person name="Goldberg J."/>
            <person name="Griggs A."/>
            <person name="Gujja S."/>
            <person name="Heiman D."/>
            <person name="Howarth C."/>
            <person name="Larson L."/>
            <person name="Lui A."/>
            <person name="MacDonald P.J.P."/>
            <person name="Montmayeur A."/>
            <person name="Murphy C."/>
            <person name="Neiman D."/>
            <person name="Pearson M."/>
            <person name="Priest M."/>
            <person name="Roberts A."/>
            <person name="Saif S."/>
            <person name="Shea T."/>
            <person name="Shenoy N."/>
            <person name="Sisk P."/>
            <person name="Stolte C."/>
            <person name="Sykes S."/>
            <person name="Wortman J."/>
            <person name="Nusbaum C."/>
            <person name="Birren B."/>
        </authorList>
    </citation>
    <scope>NUCLEOTIDE SEQUENCE [LARGE SCALE GENOMIC DNA]</scope>
    <source>
        <strain evidence="2 3">WAL-18680</strain>
    </source>
</reference>
<evidence type="ECO:0000259" key="1">
    <source>
        <dbReference type="Pfam" id="PF04326"/>
    </source>
</evidence>
<dbReference type="Pfam" id="PF13749">
    <property type="entry name" value="HATPase_c_4"/>
    <property type="match status" value="1"/>
</dbReference>